<evidence type="ECO:0000313" key="1">
    <source>
        <dbReference type="EMBL" id="RQH16613.1"/>
    </source>
</evidence>
<organism evidence="1 2">
    <name type="scientific">Okeania hirsuta</name>
    <dbReference type="NCBI Taxonomy" id="1458930"/>
    <lineage>
        <taxon>Bacteria</taxon>
        <taxon>Bacillati</taxon>
        <taxon>Cyanobacteriota</taxon>
        <taxon>Cyanophyceae</taxon>
        <taxon>Oscillatoriophycideae</taxon>
        <taxon>Oscillatoriales</taxon>
        <taxon>Microcoleaceae</taxon>
        <taxon>Okeania</taxon>
    </lineage>
</organism>
<name>A0A3N6PMX9_9CYAN</name>
<comment type="caution">
    <text evidence="1">The sequence shown here is derived from an EMBL/GenBank/DDBJ whole genome shotgun (WGS) entry which is preliminary data.</text>
</comment>
<sequence>MQNVYGDKIEQKMLMEAGYVYEDDIWWLPVASILRLTKLSLANQISDPFGYGTQLFTMLGNF</sequence>
<reference evidence="1 2" key="1">
    <citation type="journal article" date="2018" name="ACS Chem. Biol.">
        <title>Ketoreductase domain dysfunction expands chemodiversity: malyngamide biosynthesis in the cyanobacterium Okeania hirsuta.</title>
        <authorList>
            <person name="Moss N.A."/>
            <person name="Leao T."/>
            <person name="Rankin M."/>
            <person name="McCullough T.M."/>
            <person name="Qu P."/>
            <person name="Korobeynikov A."/>
            <person name="Smith J.L."/>
            <person name="Gerwick L."/>
            <person name="Gerwick W.H."/>
        </authorList>
    </citation>
    <scope>NUCLEOTIDE SEQUENCE [LARGE SCALE GENOMIC DNA]</scope>
    <source>
        <strain evidence="1 2">PAB10Feb10-1</strain>
    </source>
</reference>
<gene>
    <name evidence="1" type="ORF">D5R40_33930</name>
</gene>
<dbReference type="EMBL" id="RCBY01000553">
    <property type="protein sequence ID" value="RQH16613.1"/>
    <property type="molecule type" value="Genomic_DNA"/>
</dbReference>
<dbReference type="AlphaFoldDB" id="A0A3N6PMX9"/>
<proteinExistence type="predicted"/>
<accession>A0A3N6PMX9</accession>
<keyword evidence="2" id="KW-1185">Reference proteome</keyword>
<protein>
    <submittedName>
        <fullName evidence="1">Uncharacterized protein</fullName>
    </submittedName>
</protein>
<evidence type="ECO:0000313" key="2">
    <source>
        <dbReference type="Proteomes" id="UP000269154"/>
    </source>
</evidence>
<dbReference type="Proteomes" id="UP000269154">
    <property type="component" value="Unassembled WGS sequence"/>
</dbReference>